<dbReference type="Proteomes" id="UP001497700">
    <property type="component" value="Unassembled WGS sequence"/>
</dbReference>
<reference evidence="1 2" key="1">
    <citation type="journal article" date="2022" name="New Phytol.">
        <title>Ecological generalism drives hyperdiversity of secondary metabolite gene clusters in xylarialean endophytes.</title>
        <authorList>
            <person name="Franco M.E.E."/>
            <person name="Wisecaver J.H."/>
            <person name="Arnold A.E."/>
            <person name="Ju Y.M."/>
            <person name="Slot J.C."/>
            <person name="Ahrendt S."/>
            <person name="Moore L.P."/>
            <person name="Eastman K.E."/>
            <person name="Scott K."/>
            <person name="Konkel Z."/>
            <person name="Mondo S.J."/>
            <person name="Kuo A."/>
            <person name="Hayes R.D."/>
            <person name="Haridas S."/>
            <person name="Andreopoulos B."/>
            <person name="Riley R."/>
            <person name="LaButti K."/>
            <person name="Pangilinan J."/>
            <person name="Lipzen A."/>
            <person name="Amirebrahimi M."/>
            <person name="Yan J."/>
            <person name="Adam C."/>
            <person name="Keymanesh K."/>
            <person name="Ng V."/>
            <person name="Louie K."/>
            <person name="Northen T."/>
            <person name="Drula E."/>
            <person name="Henrissat B."/>
            <person name="Hsieh H.M."/>
            <person name="Youens-Clark K."/>
            <person name="Lutzoni F."/>
            <person name="Miadlikowska J."/>
            <person name="Eastwood D.C."/>
            <person name="Hamelin R.C."/>
            <person name="Grigoriev I.V."/>
            <person name="U'Ren J.M."/>
        </authorList>
    </citation>
    <scope>NUCLEOTIDE SEQUENCE [LARGE SCALE GENOMIC DNA]</scope>
    <source>
        <strain evidence="1 2">CBS 119005</strain>
    </source>
</reference>
<accession>A0ACB9YZN9</accession>
<sequence length="746" mass="82504">MYSETDSFFHDSLGTVLQDLGPSTSVSHSSAPPFGNSWEASSTRKPDQAPVYERVSRQEYQERDHGKAKGFRSTWLRNNPWKIEILELILGLAVLIAIAILLSEYNGKQQPEWLYSFNLNSIVAVLSTVFRGTLIAIVDEVLSQLKWTWFRNPRPLDHLSIFDRATRGPWGSLNFLFKLPRPRLSTVGALITVLSLATSAFNQQAVRSVPCLKPVPDSAASIPLARTVNNNTVLFVIYGDDVSRPGYGDTVHIDRETKAALVGGLSQPDAITPLPTVCSTGNCTFSERSGISYSSLSVSSRCVDVSSKITQINNTGDYHTNLQEYRLPGGLSVTYCDGCYSSTEVTFPNGTIAFVEIPGTWSTLFNATIDQYDHEAQGYEDMTIAGIDISNAGAGFLPAFGRVSMMMPTRRRCQSLRQQSNAEAKTDVDGAFPDCDQPTLNVTSLPEDFGLMAAVCWLYPSIINYRGQIVNGQLMETQVGDATPLALSSPYDRVALYQSEVYKFQDPCYVNGNRYDLADRNSWPGGEIDIVNIIDWLSNTTVTGPKQCLYGLGFEYTGGTFQMIQQVFTEDQCVPTVNYESIMCESWWLGSFWNGRNATLKSVGAVMDGAAKALTNRIRTIGEDYNNVPMKADGTATQLYVCTEFNWPWLLFPAAMLIGTAALLVTMLIKSFTEDGSWPTWKSSLLPLLVYGLEEQAKCQNLMETPQLDELAKGVEVSFRMAADGPRFVPGNADREPSERNLIMQE</sequence>
<keyword evidence="2" id="KW-1185">Reference proteome</keyword>
<evidence type="ECO:0000313" key="1">
    <source>
        <dbReference type="EMBL" id="KAI4864185.1"/>
    </source>
</evidence>
<proteinExistence type="predicted"/>
<organism evidence="1 2">
    <name type="scientific">Hypoxylon rubiginosum</name>
    <dbReference type="NCBI Taxonomy" id="110542"/>
    <lineage>
        <taxon>Eukaryota</taxon>
        <taxon>Fungi</taxon>
        <taxon>Dikarya</taxon>
        <taxon>Ascomycota</taxon>
        <taxon>Pezizomycotina</taxon>
        <taxon>Sordariomycetes</taxon>
        <taxon>Xylariomycetidae</taxon>
        <taxon>Xylariales</taxon>
        <taxon>Hypoxylaceae</taxon>
        <taxon>Hypoxylon</taxon>
    </lineage>
</organism>
<protein>
    <submittedName>
        <fullName evidence="1">Uncharacterized protein</fullName>
    </submittedName>
</protein>
<evidence type="ECO:0000313" key="2">
    <source>
        <dbReference type="Proteomes" id="UP001497700"/>
    </source>
</evidence>
<gene>
    <name evidence="1" type="ORF">F4820DRAFT_424441</name>
</gene>
<dbReference type="EMBL" id="MU393490">
    <property type="protein sequence ID" value="KAI4864185.1"/>
    <property type="molecule type" value="Genomic_DNA"/>
</dbReference>
<name>A0ACB9YZN9_9PEZI</name>
<comment type="caution">
    <text evidence="1">The sequence shown here is derived from an EMBL/GenBank/DDBJ whole genome shotgun (WGS) entry which is preliminary data.</text>
</comment>